<dbReference type="PANTHER" id="PTHR46527:SF1">
    <property type="entry name" value="NUCLEOPORIN NUP42"/>
    <property type="match status" value="1"/>
</dbReference>
<reference evidence="6 7" key="1">
    <citation type="submission" date="2006-10" db="EMBL/GenBank/DDBJ databases">
        <title>The Genome Sequence of Batrachochytrium dendrobatidis JEL423.</title>
        <authorList>
            <consortium name="The Broad Institute Genome Sequencing Platform"/>
            <person name="Birren B."/>
            <person name="Lander E."/>
            <person name="Galagan J."/>
            <person name="Cuomo C."/>
            <person name="Devon K."/>
            <person name="Jaffe D."/>
            <person name="Butler J."/>
            <person name="Alvarez P."/>
            <person name="Gnerre S."/>
            <person name="Grabherr M."/>
            <person name="Kleber M."/>
            <person name="Mauceli E."/>
            <person name="Brockman W."/>
            <person name="Young S."/>
            <person name="LaButti K."/>
            <person name="Sykes S."/>
            <person name="DeCaprio D."/>
            <person name="Crawford M."/>
            <person name="Koehrsen M."/>
            <person name="Engels R."/>
            <person name="Montgomery P."/>
            <person name="Pearson M."/>
            <person name="Howarth C."/>
            <person name="Larson L."/>
            <person name="White J."/>
            <person name="O'Leary S."/>
            <person name="Kodira C."/>
            <person name="Zeng Q."/>
            <person name="Yandava C."/>
            <person name="Alvarado L."/>
            <person name="Longcore J."/>
            <person name="James T."/>
        </authorList>
    </citation>
    <scope>NUCLEOTIDE SEQUENCE [LARGE SCALE GENOMIC DNA]</scope>
    <source>
        <strain evidence="6 7">JEL423</strain>
    </source>
</reference>
<keyword evidence="2" id="KW-0539">Nucleus</keyword>
<dbReference type="OrthoDB" id="2162703at2759"/>
<protein>
    <recommendedName>
        <fullName evidence="5">C3H1-type domain-containing protein</fullName>
    </recommendedName>
</protein>
<evidence type="ECO:0000313" key="7">
    <source>
        <dbReference type="Proteomes" id="UP000077115"/>
    </source>
</evidence>
<feature type="compositionally biased region" description="Polar residues" evidence="4">
    <location>
        <begin position="325"/>
        <end position="346"/>
    </location>
</feature>
<keyword evidence="3" id="KW-0863">Zinc-finger</keyword>
<evidence type="ECO:0000256" key="2">
    <source>
        <dbReference type="ARBA" id="ARBA00023242"/>
    </source>
</evidence>
<keyword evidence="3" id="KW-0862">Zinc</keyword>
<dbReference type="VEuPathDB" id="FungiDB:BDEG_26997"/>
<dbReference type="Gene3D" id="3.30.1370.210">
    <property type="match status" value="1"/>
</dbReference>
<dbReference type="PANTHER" id="PTHR46527">
    <property type="entry name" value="NUCLEOPORIN-LIKE PROTEIN 2"/>
    <property type="match status" value="1"/>
</dbReference>
<evidence type="ECO:0000259" key="5">
    <source>
        <dbReference type="PROSITE" id="PS50103"/>
    </source>
</evidence>
<reference evidence="6 7" key="2">
    <citation type="submission" date="2016-05" db="EMBL/GenBank/DDBJ databases">
        <title>Lineage-specific infection strategies underlie the spectrum of fungal disease in amphibians.</title>
        <authorList>
            <person name="Cuomo C.A."/>
            <person name="Farrer R.A."/>
            <person name="James T."/>
            <person name="Longcore J."/>
            <person name="Birren B."/>
        </authorList>
    </citation>
    <scope>NUCLEOTIDE SEQUENCE [LARGE SCALE GENOMIC DNA]</scope>
    <source>
        <strain evidence="6 7">JEL423</strain>
    </source>
</reference>
<dbReference type="eggNOG" id="ENOG502S41E">
    <property type="taxonomic scope" value="Eukaryota"/>
</dbReference>
<gene>
    <name evidence="6" type="ORF">BDEG_26997</name>
</gene>
<feature type="region of interest" description="Disordered" evidence="4">
    <location>
        <begin position="263"/>
        <end position="282"/>
    </location>
</feature>
<comment type="subcellular location">
    <subcellularLocation>
        <location evidence="1">Nucleus</location>
    </subcellularLocation>
</comment>
<dbReference type="PROSITE" id="PS50103">
    <property type="entry name" value="ZF_C3H1"/>
    <property type="match status" value="1"/>
</dbReference>
<feature type="zinc finger region" description="C3H1-type" evidence="3">
    <location>
        <begin position="1"/>
        <end position="25"/>
    </location>
</feature>
<dbReference type="AlphaFoldDB" id="A0A177WVK7"/>
<dbReference type="STRING" id="403673.A0A177WVK7"/>
<dbReference type="Proteomes" id="UP000077115">
    <property type="component" value="Unassembled WGS sequence"/>
</dbReference>
<dbReference type="GO" id="GO:0005634">
    <property type="term" value="C:nucleus"/>
    <property type="evidence" value="ECO:0007669"/>
    <property type="project" value="UniProtKB-SubCell"/>
</dbReference>
<dbReference type="InterPro" id="IPR000571">
    <property type="entry name" value="Znf_CCCH"/>
</dbReference>
<sequence>MRVCQHFLRGNCKFGSKCHNEHPMSNQAPSQFSKNNSPNASNTSTLSNSTSYPLELKSLKTDLQSEKPIWPLSVYGHAKHQVSIISGTDISQEEARLIFDDELKQNGNLAGYLNKVNEACTNMQNQINQCLSSPSAANEIFKQRTRANQSTGSVSGNNSSLFGASRFGSLPSQTQTQSSFGSGISTGNSFSALANSTKSIASSPFSQSTSSQSVFGQSSFGQASTAGNSVFGQSSFGQAPAAGNSVFGQSSFGKTPAAGNSVFGQSSFGQQPTTSSVFGQSSFGQAPAAGNSVFGQPFTNTQSSFNQPIFDQQPATGQPVFGQSFAPSQSNPSNGSVFGQPQSTMNAFGGNQFEQSQNSIEPTTKPLASSGIFGQSTASMFSDVVITPTGPTTETQNMDPQILSAFTNAAFEFGKIPEIEPPPQFR</sequence>
<evidence type="ECO:0000313" key="6">
    <source>
        <dbReference type="EMBL" id="OAJ43655.1"/>
    </source>
</evidence>
<proteinExistence type="predicted"/>
<dbReference type="EMBL" id="DS022310">
    <property type="protein sequence ID" value="OAJ43655.1"/>
    <property type="molecule type" value="Genomic_DNA"/>
</dbReference>
<evidence type="ECO:0000256" key="4">
    <source>
        <dbReference type="SAM" id="MobiDB-lite"/>
    </source>
</evidence>
<feature type="domain" description="C3H1-type" evidence="5">
    <location>
        <begin position="1"/>
        <end position="25"/>
    </location>
</feature>
<feature type="compositionally biased region" description="Polar residues" evidence="4">
    <location>
        <begin position="293"/>
        <end position="316"/>
    </location>
</feature>
<dbReference type="Pfam" id="PF00642">
    <property type="entry name" value="zf-CCCH"/>
    <property type="match status" value="1"/>
</dbReference>
<name>A0A177WVK7_BATDL</name>
<accession>A0A177WVK7</accession>
<feature type="compositionally biased region" description="Low complexity" evidence="4">
    <location>
        <begin position="33"/>
        <end position="49"/>
    </location>
</feature>
<feature type="compositionally biased region" description="Polar residues" evidence="4">
    <location>
        <begin position="23"/>
        <end position="32"/>
    </location>
</feature>
<keyword evidence="3" id="KW-0479">Metal-binding</keyword>
<feature type="region of interest" description="Disordered" evidence="4">
    <location>
        <begin position="289"/>
        <end position="350"/>
    </location>
</feature>
<organism evidence="6 7">
    <name type="scientific">Batrachochytrium dendrobatidis (strain JEL423)</name>
    <dbReference type="NCBI Taxonomy" id="403673"/>
    <lineage>
        <taxon>Eukaryota</taxon>
        <taxon>Fungi</taxon>
        <taxon>Fungi incertae sedis</taxon>
        <taxon>Chytridiomycota</taxon>
        <taxon>Chytridiomycota incertae sedis</taxon>
        <taxon>Chytridiomycetes</taxon>
        <taxon>Rhizophydiales</taxon>
        <taxon>Rhizophydiales incertae sedis</taxon>
        <taxon>Batrachochytrium</taxon>
    </lineage>
</organism>
<evidence type="ECO:0000256" key="1">
    <source>
        <dbReference type="ARBA" id="ARBA00004123"/>
    </source>
</evidence>
<feature type="region of interest" description="Disordered" evidence="4">
    <location>
        <begin position="23"/>
        <end position="49"/>
    </location>
</feature>
<dbReference type="InterPro" id="IPR051767">
    <property type="entry name" value="Nucleoporin_NUP42"/>
</dbReference>
<dbReference type="GO" id="GO:0008270">
    <property type="term" value="F:zinc ion binding"/>
    <property type="evidence" value="ECO:0007669"/>
    <property type="project" value="UniProtKB-KW"/>
</dbReference>
<evidence type="ECO:0000256" key="3">
    <source>
        <dbReference type="PROSITE-ProRule" id="PRU00723"/>
    </source>
</evidence>